<gene>
    <name evidence="1" type="ORF">GSOID_T00026638001</name>
</gene>
<proteinExistence type="predicted"/>
<sequence length="117" mass="13792">MNNIFARKNFRTEIKEIQKFENGLVFSKFETGLISRSIWDQKKITRKKSAESKSHNAGFSGRLGTKTAKYQFFNTRKAKTHLSRNFERNEQARYGDARRPWSTIRNQVGVGNYLNRR</sequence>
<dbReference type="EMBL" id="FN657626">
    <property type="protein sequence ID" value="CBY42900.1"/>
    <property type="molecule type" value="Genomic_DNA"/>
</dbReference>
<dbReference type="Proteomes" id="UP000011014">
    <property type="component" value="Unassembled WGS sequence"/>
</dbReference>
<name>E4Z5C2_OIKDI</name>
<evidence type="ECO:0000313" key="1">
    <source>
        <dbReference type="EMBL" id="CBY42900.1"/>
    </source>
</evidence>
<protein>
    <submittedName>
        <fullName evidence="1">Uncharacterized protein</fullName>
    </submittedName>
</protein>
<dbReference type="AlphaFoldDB" id="E4Z5C2"/>
<organism evidence="1">
    <name type="scientific">Oikopleura dioica</name>
    <name type="common">Tunicate</name>
    <dbReference type="NCBI Taxonomy" id="34765"/>
    <lineage>
        <taxon>Eukaryota</taxon>
        <taxon>Metazoa</taxon>
        <taxon>Chordata</taxon>
        <taxon>Tunicata</taxon>
        <taxon>Appendicularia</taxon>
        <taxon>Copelata</taxon>
        <taxon>Oikopleuridae</taxon>
        <taxon>Oikopleura</taxon>
    </lineage>
</organism>
<accession>E4Z5C2</accession>
<reference evidence="1" key="1">
    <citation type="journal article" date="2010" name="Science">
        <title>Plasticity of animal genome architecture unmasked by rapid evolution of a pelagic tunicate.</title>
        <authorList>
            <person name="Denoeud F."/>
            <person name="Henriet S."/>
            <person name="Mungpakdee S."/>
            <person name="Aury J.M."/>
            <person name="Da Silva C."/>
            <person name="Brinkmann H."/>
            <person name="Mikhaleva J."/>
            <person name="Olsen L.C."/>
            <person name="Jubin C."/>
            <person name="Canestro C."/>
            <person name="Bouquet J.M."/>
            <person name="Danks G."/>
            <person name="Poulain J."/>
            <person name="Campsteijn C."/>
            <person name="Adamski M."/>
            <person name="Cross I."/>
            <person name="Yadetie F."/>
            <person name="Muffato M."/>
            <person name="Louis A."/>
            <person name="Butcher S."/>
            <person name="Tsagkogeorga G."/>
            <person name="Konrad A."/>
            <person name="Singh S."/>
            <person name="Jensen M.F."/>
            <person name="Cong E.H."/>
            <person name="Eikeseth-Otteraa H."/>
            <person name="Noel B."/>
            <person name="Anthouard V."/>
            <person name="Porcel B.M."/>
            <person name="Kachouri-Lafond R."/>
            <person name="Nishino A."/>
            <person name="Ugolini M."/>
            <person name="Chourrout P."/>
            <person name="Nishida H."/>
            <person name="Aasland R."/>
            <person name="Huzurbazar S."/>
            <person name="Westhof E."/>
            <person name="Delsuc F."/>
            <person name="Lehrach H."/>
            <person name="Reinhardt R."/>
            <person name="Weissenbach J."/>
            <person name="Roy S.W."/>
            <person name="Artiguenave F."/>
            <person name="Postlethwait J.H."/>
            <person name="Manak J.R."/>
            <person name="Thompson E.M."/>
            <person name="Jaillon O."/>
            <person name="Du Pasquier L."/>
            <person name="Boudinot P."/>
            <person name="Liberles D.A."/>
            <person name="Volff J.N."/>
            <person name="Philippe H."/>
            <person name="Lenhard B."/>
            <person name="Roest Crollius H."/>
            <person name="Wincker P."/>
            <person name="Chourrout D."/>
        </authorList>
    </citation>
    <scope>NUCLEOTIDE SEQUENCE [LARGE SCALE GENOMIC DNA]</scope>
</reference>